<keyword evidence="2" id="KW-1133">Transmembrane helix</keyword>
<dbReference type="Proteomes" id="UP001153269">
    <property type="component" value="Unassembled WGS sequence"/>
</dbReference>
<evidence type="ECO:0000256" key="1">
    <source>
        <dbReference type="SAM" id="MobiDB-lite"/>
    </source>
</evidence>
<evidence type="ECO:0000313" key="3">
    <source>
        <dbReference type="EMBL" id="CAB1456557.1"/>
    </source>
</evidence>
<organism evidence="3 4">
    <name type="scientific">Pleuronectes platessa</name>
    <name type="common">European plaice</name>
    <dbReference type="NCBI Taxonomy" id="8262"/>
    <lineage>
        <taxon>Eukaryota</taxon>
        <taxon>Metazoa</taxon>
        <taxon>Chordata</taxon>
        <taxon>Craniata</taxon>
        <taxon>Vertebrata</taxon>
        <taxon>Euteleostomi</taxon>
        <taxon>Actinopterygii</taxon>
        <taxon>Neopterygii</taxon>
        <taxon>Teleostei</taxon>
        <taxon>Neoteleostei</taxon>
        <taxon>Acanthomorphata</taxon>
        <taxon>Carangaria</taxon>
        <taxon>Pleuronectiformes</taxon>
        <taxon>Pleuronectoidei</taxon>
        <taxon>Pleuronectidae</taxon>
        <taxon>Pleuronectes</taxon>
    </lineage>
</organism>
<feature type="compositionally biased region" description="Basic and acidic residues" evidence="1">
    <location>
        <begin position="67"/>
        <end position="77"/>
    </location>
</feature>
<dbReference type="AlphaFoldDB" id="A0A9N7ZB60"/>
<keyword evidence="2" id="KW-0812">Transmembrane</keyword>
<dbReference type="EMBL" id="CADEAL010004303">
    <property type="protein sequence ID" value="CAB1456557.1"/>
    <property type="molecule type" value="Genomic_DNA"/>
</dbReference>
<keyword evidence="2" id="KW-0472">Membrane</keyword>
<feature type="region of interest" description="Disordered" evidence="1">
    <location>
        <begin position="62"/>
        <end position="89"/>
    </location>
</feature>
<proteinExistence type="predicted"/>
<comment type="caution">
    <text evidence="3">The sequence shown here is derived from an EMBL/GenBank/DDBJ whole genome shotgun (WGS) entry which is preliminary data.</text>
</comment>
<feature type="transmembrane region" description="Helical" evidence="2">
    <location>
        <begin position="6"/>
        <end position="29"/>
    </location>
</feature>
<protein>
    <submittedName>
        <fullName evidence="3">Uncharacterized protein</fullName>
    </submittedName>
</protein>
<accession>A0A9N7ZB60</accession>
<evidence type="ECO:0000313" key="4">
    <source>
        <dbReference type="Proteomes" id="UP001153269"/>
    </source>
</evidence>
<gene>
    <name evidence="3" type="ORF">PLEPLA_LOCUS44341</name>
</gene>
<name>A0A9N7ZB60_PLEPL</name>
<sequence length="89" mass="10284">MHREQLVLYSCVGCATSSLQVALCSWSIAPRSIPSRSLLVMSSLRCSPLHQSLWRLIVHRRHRQRAQRSESEDDQKAQRRSPRLTPPIH</sequence>
<evidence type="ECO:0000256" key="2">
    <source>
        <dbReference type="SAM" id="Phobius"/>
    </source>
</evidence>
<reference evidence="3" key="1">
    <citation type="submission" date="2020-03" db="EMBL/GenBank/DDBJ databases">
        <authorList>
            <person name="Weist P."/>
        </authorList>
    </citation>
    <scope>NUCLEOTIDE SEQUENCE</scope>
</reference>
<keyword evidence="4" id="KW-1185">Reference proteome</keyword>